<accession>A0ABY0H662</accession>
<organism evidence="2 3">
    <name type="scientific">Monosporascus cannonballus</name>
    <dbReference type="NCBI Taxonomy" id="155416"/>
    <lineage>
        <taxon>Eukaryota</taxon>
        <taxon>Fungi</taxon>
        <taxon>Dikarya</taxon>
        <taxon>Ascomycota</taxon>
        <taxon>Pezizomycotina</taxon>
        <taxon>Sordariomycetes</taxon>
        <taxon>Xylariomycetidae</taxon>
        <taxon>Xylariales</taxon>
        <taxon>Xylariales incertae sedis</taxon>
        <taxon>Monosporascus</taxon>
    </lineage>
</organism>
<feature type="region of interest" description="Disordered" evidence="1">
    <location>
        <begin position="1"/>
        <end position="31"/>
    </location>
</feature>
<keyword evidence="3" id="KW-1185">Reference proteome</keyword>
<sequence length="251" mass="28318">MDPPTISEVVSAESTKRKRDEDSVTLDAASKKRKRDEAVKKIIEEVEEIRDIRRELSPRTDHTATRLLALGRKILDDPDADVEPLSISHEAFMTGYEVAKEREMATSELDEIKFFPQIREYRKKGLGTYGNGQNEADKSKYRTLFGAYSDGTWAKLSAEFDAVQKWRADGEPSGLEPATPVIDRLEQCCAHAEVEYGDFVKALKANVRRNELAHNPPSRLDSYLKPDGTVDWDSATVRLIARKGCIECGKR</sequence>
<name>A0ABY0H662_9PEZI</name>
<dbReference type="Proteomes" id="UP000294003">
    <property type="component" value="Unassembled WGS sequence"/>
</dbReference>
<evidence type="ECO:0000313" key="3">
    <source>
        <dbReference type="Proteomes" id="UP000294003"/>
    </source>
</evidence>
<dbReference type="EMBL" id="QJNS01000215">
    <property type="protein sequence ID" value="RYO82481.1"/>
    <property type="molecule type" value="Genomic_DNA"/>
</dbReference>
<proteinExistence type="predicted"/>
<gene>
    <name evidence="2" type="ORF">DL762_006590</name>
</gene>
<protein>
    <submittedName>
        <fullName evidence="2">Uncharacterized protein</fullName>
    </submittedName>
</protein>
<evidence type="ECO:0000256" key="1">
    <source>
        <dbReference type="SAM" id="MobiDB-lite"/>
    </source>
</evidence>
<evidence type="ECO:0000313" key="2">
    <source>
        <dbReference type="EMBL" id="RYO82481.1"/>
    </source>
</evidence>
<comment type="caution">
    <text evidence="2">The sequence shown here is derived from an EMBL/GenBank/DDBJ whole genome shotgun (WGS) entry which is preliminary data.</text>
</comment>
<reference evidence="2 3" key="1">
    <citation type="submission" date="2018-06" db="EMBL/GenBank/DDBJ databases">
        <title>Complete Genomes of Monosporascus.</title>
        <authorList>
            <person name="Robinson A.J."/>
            <person name="Natvig D.O."/>
        </authorList>
    </citation>
    <scope>NUCLEOTIDE SEQUENCE [LARGE SCALE GENOMIC DNA]</scope>
    <source>
        <strain evidence="2 3">CBS 609.92</strain>
    </source>
</reference>